<dbReference type="InterPro" id="IPR058163">
    <property type="entry name" value="LysR-type_TF_proteobact-type"/>
</dbReference>
<feature type="domain" description="HTH lysR-type" evidence="5">
    <location>
        <begin position="19"/>
        <end position="76"/>
    </location>
</feature>
<dbReference type="Pfam" id="PF00126">
    <property type="entry name" value="HTH_1"/>
    <property type="match status" value="1"/>
</dbReference>
<dbReference type="Pfam" id="PF03466">
    <property type="entry name" value="LysR_substrate"/>
    <property type="match status" value="1"/>
</dbReference>
<evidence type="ECO:0000256" key="3">
    <source>
        <dbReference type="ARBA" id="ARBA00023125"/>
    </source>
</evidence>
<comment type="similarity">
    <text evidence="1">Belongs to the LysR transcriptional regulatory family.</text>
</comment>
<keyword evidence="4" id="KW-0804">Transcription</keyword>
<keyword evidence="3" id="KW-0238">DNA-binding</keyword>
<dbReference type="PANTHER" id="PTHR30537">
    <property type="entry name" value="HTH-TYPE TRANSCRIPTIONAL REGULATOR"/>
    <property type="match status" value="1"/>
</dbReference>
<reference evidence="6" key="1">
    <citation type="submission" date="2020-02" db="EMBL/GenBank/DDBJ databases">
        <authorList>
            <person name="Meier V. D."/>
        </authorList>
    </citation>
    <scope>NUCLEOTIDE SEQUENCE</scope>
    <source>
        <strain evidence="6">AVDCRST_MAG93</strain>
    </source>
</reference>
<evidence type="ECO:0000256" key="1">
    <source>
        <dbReference type="ARBA" id="ARBA00009437"/>
    </source>
</evidence>
<keyword evidence="2" id="KW-0805">Transcription regulation</keyword>
<dbReference type="SUPFAM" id="SSF46785">
    <property type="entry name" value="Winged helix' DNA-binding domain"/>
    <property type="match status" value="1"/>
</dbReference>
<dbReference type="GO" id="GO:0006351">
    <property type="term" value="P:DNA-templated transcription"/>
    <property type="evidence" value="ECO:0007669"/>
    <property type="project" value="TreeGrafter"/>
</dbReference>
<dbReference type="PANTHER" id="PTHR30537:SF5">
    <property type="entry name" value="HTH-TYPE TRANSCRIPTIONAL ACTIVATOR TTDR-RELATED"/>
    <property type="match status" value="1"/>
</dbReference>
<dbReference type="SUPFAM" id="SSF53850">
    <property type="entry name" value="Periplasmic binding protein-like II"/>
    <property type="match status" value="1"/>
</dbReference>
<evidence type="ECO:0000256" key="2">
    <source>
        <dbReference type="ARBA" id="ARBA00023015"/>
    </source>
</evidence>
<dbReference type="CDD" id="cd08422">
    <property type="entry name" value="PBP2_CrgA_like"/>
    <property type="match status" value="1"/>
</dbReference>
<gene>
    <name evidence="6" type="ORF">AVDCRST_MAG93-8663</name>
</gene>
<dbReference type="InterPro" id="IPR005119">
    <property type="entry name" value="LysR_subst-bd"/>
</dbReference>
<sequence>MQSAAESEVRHLDKWSFDMDLAAISAFVAVGDKGGFRAAAAALGITSAGVSKAVSRLETKLGVMLVARTTRSVRLTAAGSVFHVRCKAILADLDQAARDAAEGSAQPQGQLVISLPRVFGRMRVLPIIADYTKQYPEVEIEVRLSDRLSDLVVEGVDLAIRIGDLPDSSLIATRIGQTGFVMCGSPEYLATMGIPAHPDDLNRHSVVGYVAPDTAVRFTYRFLIDGAIKTVSLPSRLNVDDGEALVGAGTRSVGLVMANEYLMEQQIAEGSLVCGLREFETPPVPISVVQLPTKNPSPAARALVAMLRRRLAG</sequence>
<dbReference type="Gene3D" id="1.10.10.10">
    <property type="entry name" value="Winged helix-like DNA-binding domain superfamily/Winged helix DNA-binding domain"/>
    <property type="match status" value="1"/>
</dbReference>
<dbReference type="FunFam" id="1.10.10.10:FF:000001">
    <property type="entry name" value="LysR family transcriptional regulator"/>
    <property type="match status" value="1"/>
</dbReference>
<evidence type="ECO:0000259" key="5">
    <source>
        <dbReference type="PROSITE" id="PS50931"/>
    </source>
</evidence>
<protein>
    <submittedName>
        <fullName evidence="6">Transcriptional regulator, LysR family</fullName>
    </submittedName>
</protein>
<name>A0A6J4N601_9CHLR</name>
<dbReference type="InterPro" id="IPR036390">
    <property type="entry name" value="WH_DNA-bd_sf"/>
</dbReference>
<dbReference type="AlphaFoldDB" id="A0A6J4N601"/>
<proteinExistence type="inferred from homology"/>
<accession>A0A6J4N601</accession>
<dbReference type="PROSITE" id="PS50931">
    <property type="entry name" value="HTH_LYSR"/>
    <property type="match status" value="1"/>
</dbReference>
<evidence type="ECO:0000313" key="6">
    <source>
        <dbReference type="EMBL" id="CAA9374114.1"/>
    </source>
</evidence>
<dbReference type="GO" id="GO:0003700">
    <property type="term" value="F:DNA-binding transcription factor activity"/>
    <property type="evidence" value="ECO:0007669"/>
    <property type="project" value="InterPro"/>
</dbReference>
<evidence type="ECO:0000256" key="4">
    <source>
        <dbReference type="ARBA" id="ARBA00023163"/>
    </source>
</evidence>
<dbReference type="EMBL" id="CADCTR010002915">
    <property type="protein sequence ID" value="CAA9374114.1"/>
    <property type="molecule type" value="Genomic_DNA"/>
</dbReference>
<organism evidence="6">
    <name type="scientific">uncultured Chloroflexia bacterium</name>
    <dbReference type="NCBI Taxonomy" id="1672391"/>
    <lineage>
        <taxon>Bacteria</taxon>
        <taxon>Bacillati</taxon>
        <taxon>Chloroflexota</taxon>
        <taxon>Chloroflexia</taxon>
        <taxon>environmental samples</taxon>
    </lineage>
</organism>
<dbReference type="Gene3D" id="3.40.190.290">
    <property type="match status" value="1"/>
</dbReference>
<dbReference type="InterPro" id="IPR000847">
    <property type="entry name" value="LysR_HTH_N"/>
</dbReference>
<dbReference type="InterPro" id="IPR036388">
    <property type="entry name" value="WH-like_DNA-bd_sf"/>
</dbReference>
<dbReference type="GO" id="GO:0043565">
    <property type="term" value="F:sequence-specific DNA binding"/>
    <property type="evidence" value="ECO:0007669"/>
    <property type="project" value="TreeGrafter"/>
</dbReference>